<evidence type="ECO:0000256" key="2">
    <source>
        <dbReference type="ARBA" id="ARBA00022692"/>
    </source>
</evidence>
<keyword evidence="4 5" id="KW-0472">Membrane</keyword>
<feature type="transmembrane region" description="Helical" evidence="5">
    <location>
        <begin position="245"/>
        <end position="263"/>
    </location>
</feature>
<comment type="subcellular location">
    <subcellularLocation>
        <location evidence="5">Cell membrane</location>
        <topology evidence="5">Multi-pass membrane protein</topology>
    </subcellularLocation>
    <subcellularLocation>
        <location evidence="1">Membrane</location>
        <topology evidence="1">Multi-pass membrane protein</topology>
    </subcellularLocation>
</comment>
<dbReference type="Proteomes" id="UP000189818">
    <property type="component" value="Unassembled WGS sequence"/>
</dbReference>
<dbReference type="GO" id="GO:0005886">
    <property type="term" value="C:plasma membrane"/>
    <property type="evidence" value="ECO:0007669"/>
    <property type="project" value="UniProtKB-SubCell"/>
</dbReference>
<feature type="transmembrane region" description="Helical" evidence="5">
    <location>
        <begin position="150"/>
        <end position="183"/>
    </location>
</feature>
<feature type="transmembrane region" description="Helical" evidence="5">
    <location>
        <begin position="74"/>
        <end position="93"/>
    </location>
</feature>
<dbReference type="RefSeq" id="WP_079648194.1">
    <property type="nucleotide sequence ID" value="NZ_FUYM01000004.1"/>
</dbReference>
<evidence type="ECO:0000313" key="7">
    <source>
        <dbReference type="Proteomes" id="UP000189818"/>
    </source>
</evidence>
<reference evidence="7" key="1">
    <citation type="submission" date="2017-02" db="EMBL/GenBank/DDBJ databases">
        <authorList>
            <person name="Varghese N."/>
            <person name="Submissions S."/>
        </authorList>
    </citation>
    <scope>NUCLEOTIDE SEQUENCE [LARGE SCALE GENOMIC DNA]</scope>
    <source>
        <strain evidence="7">UM2</strain>
    </source>
</reference>
<evidence type="ECO:0000313" key="6">
    <source>
        <dbReference type="EMBL" id="SKB62655.1"/>
    </source>
</evidence>
<name>A0A1T5CT44_9SPHN</name>
<dbReference type="InterPro" id="IPR051598">
    <property type="entry name" value="TSUP/Inactive_protease-like"/>
</dbReference>
<dbReference type="EMBL" id="FUYM01000004">
    <property type="protein sequence ID" value="SKB62655.1"/>
    <property type="molecule type" value="Genomic_DNA"/>
</dbReference>
<sequence length="264" mass="27816">MIPVDWLNTLAGLLVGTIVGMTGVGGGSLMSPILILLFGVAPATAVGTDLWFAAATKTVGSIVHHRQNSADHRIVGWLCLGSIPAAILTLLLLFEFGGHQEKSGLIVTLLGGMLIITSFATLFRRQLVHAMIDTDDEAKARRFIRFQPILTVAAGAVLGTLVTLTSVGAGALGATLLLMLYPLRLTARKLVGTDIMHAVPLTLVGGIGYLIAGSVDLRLLGMLLIGSIPGIVIGSRLTLWLDERIIQRCLAVVLFITGIKLVTV</sequence>
<dbReference type="AlphaFoldDB" id="A0A1T5CT44"/>
<dbReference type="OrthoDB" id="5189995at2"/>
<keyword evidence="2 5" id="KW-0812">Transmembrane</keyword>
<dbReference type="InterPro" id="IPR002781">
    <property type="entry name" value="TM_pro_TauE-like"/>
</dbReference>
<feature type="transmembrane region" description="Helical" evidence="5">
    <location>
        <begin position="195"/>
        <end position="212"/>
    </location>
</feature>
<dbReference type="PANTHER" id="PTHR43701">
    <property type="entry name" value="MEMBRANE TRANSPORTER PROTEIN MJ0441-RELATED"/>
    <property type="match status" value="1"/>
</dbReference>
<evidence type="ECO:0000256" key="4">
    <source>
        <dbReference type="ARBA" id="ARBA00023136"/>
    </source>
</evidence>
<feature type="transmembrane region" description="Helical" evidence="5">
    <location>
        <begin position="219"/>
        <end position="239"/>
    </location>
</feature>
<keyword evidence="3 5" id="KW-1133">Transmembrane helix</keyword>
<keyword evidence="5" id="KW-1003">Cell membrane</keyword>
<feature type="transmembrane region" description="Helical" evidence="5">
    <location>
        <begin position="33"/>
        <end position="53"/>
    </location>
</feature>
<accession>A0A1T5CT44</accession>
<feature type="transmembrane region" description="Helical" evidence="5">
    <location>
        <begin position="7"/>
        <end position="27"/>
    </location>
</feature>
<organism evidence="6 7">
    <name type="scientific">Rhizorhabdus histidinilytica</name>
    <dbReference type="NCBI Taxonomy" id="439228"/>
    <lineage>
        <taxon>Bacteria</taxon>
        <taxon>Pseudomonadati</taxon>
        <taxon>Pseudomonadota</taxon>
        <taxon>Alphaproteobacteria</taxon>
        <taxon>Sphingomonadales</taxon>
        <taxon>Sphingomonadaceae</taxon>
        <taxon>Rhizorhabdus</taxon>
    </lineage>
</organism>
<evidence type="ECO:0000256" key="5">
    <source>
        <dbReference type="RuleBase" id="RU363041"/>
    </source>
</evidence>
<protein>
    <recommendedName>
        <fullName evidence="5">Probable membrane transporter protein</fullName>
    </recommendedName>
</protein>
<feature type="transmembrane region" description="Helical" evidence="5">
    <location>
        <begin position="105"/>
        <end position="123"/>
    </location>
</feature>
<gene>
    <name evidence="6" type="ORF">SAMN06295920_104301</name>
</gene>
<proteinExistence type="inferred from homology"/>
<dbReference type="Pfam" id="PF01925">
    <property type="entry name" value="TauE"/>
    <property type="match status" value="1"/>
</dbReference>
<dbReference type="STRING" id="439228.SAMN06295920_104301"/>
<evidence type="ECO:0000256" key="3">
    <source>
        <dbReference type="ARBA" id="ARBA00022989"/>
    </source>
</evidence>
<comment type="similarity">
    <text evidence="5">Belongs to the 4-toluene sulfonate uptake permease (TSUP) (TC 2.A.102) family.</text>
</comment>
<keyword evidence="7" id="KW-1185">Reference proteome</keyword>
<evidence type="ECO:0000256" key="1">
    <source>
        <dbReference type="ARBA" id="ARBA00004141"/>
    </source>
</evidence>
<dbReference type="PANTHER" id="PTHR43701:SF2">
    <property type="entry name" value="MEMBRANE TRANSPORTER PROTEIN YJNA-RELATED"/>
    <property type="match status" value="1"/>
</dbReference>